<dbReference type="InterPro" id="IPR036412">
    <property type="entry name" value="HAD-like_sf"/>
</dbReference>
<evidence type="ECO:0000313" key="5">
    <source>
        <dbReference type="EMBL" id="MFC3636225.1"/>
    </source>
</evidence>
<comment type="pathway">
    <text evidence="1 4">Glycan biosynthesis; trehalose biosynthesis.</text>
</comment>
<dbReference type="InterPro" id="IPR023214">
    <property type="entry name" value="HAD_sf"/>
</dbReference>
<name>A0ABV7UC36_9HYPH</name>
<sequence length="267" mass="28399">MKNLALDGASHALFFDIDGTLLDIAARPDDVSVPAPLKTGLQQLTRKFGGALALVSGRSVRDIDRLFGDLKPRASGCHGGELRLLPGGEVFMAASGRLPAAIMENLKRVAASHRGLLLEDKGVCVAVHYRAAPTLGAALRYELEAIIARSGETGLTVLPGRLVYEIKRSHVDKGTAVEAFMRLPAFAGRQPVFIGDDITDIAAFSAVKNVKGGMAWSVGRELAPATRIFDDASDVRAWIAAEARAELQRSPAIAPRLETGARNARLA</sequence>
<dbReference type="Gene3D" id="3.30.70.1020">
    <property type="entry name" value="Trehalose-6-phosphate phosphatase related protein, domain 2"/>
    <property type="match status" value="1"/>
</dbReference>
<dbReference type="Gene3D" id="3.40.50.1000">
    <property type="entry name" value="HAD superfamily/HAD-like"/>
    <property type="match status" value="1"/>
</dbReference>
<gene>
    <name evidence="5" type="primary">otsB</name>
    <name evidence="5" type="ORF">ACFONL_02335</name>
</gene>
<evidence type="ECO:0000256" key="4">
    <source>
        <dbReference type="RuleBase" id="RU361117"/>
    </source>
</evidence>
<evidence type="ECO:0000256" key="2">
    <source>
        <dbReference type="ARBA" id="ARBA00008770"/>
    </source>
</evidence>
<comment type="caution">
    <text evidence="5">The sequence shown here is derived from an EMBL/GenBank/DDBJ whole genome shotgun (WGS) entry which is preliminary data.</text>
</comment>
<comment type="cofactor">
    <cofactor evidence="4">
        <name>Mg(2+)</name>
        <dbReference type="ChEBI" id="CHEBI:18420"/>
    </cofactor>
</comment>
<dbReference type="NCBIfam" id="TIGR01484">
    <property type="entry name" value="HAD-SF-IIB"/>
    <property type="match status" value="1"/>
</dbReference>
<keyword evidence="4" id="KW-0479">Metal-binding</keyword>
<proteinExistence type="inferred from homology"/>
<protein>
    <recommendedName>
        <fullName evidence="4">Trehalose 6-phosphate phosphatase</fullName>
        <ecNumber evidence="4">3.1.3.12</ecNumber>
    </recommendedName>
</protein>
<dbReference type="PANTHER" id="PTHR43768">
    <property type="entry name" value="TREHALOSE 6-PHOSPHATE PHOSPHATASE"/>
    <property type="match status" value="1"/>
</dbReference>
<dbReference type="RefSeq" id="WP_191317665.1">
    <property type="nucleotide sequence ID" value="NZ_BNCG01000001.1"/>
</dbReference>
<evidence type="ECO:0000256" key="3">
    <source>
        <dbReference type="ARBA" id="ARBA00022801"/>
    </source>
</evidence>
<dbReference type="PANTHER" id="PTHR43768:SF3">
    <property type="entry name" value="TREHALOSE 6-PHOSPHATE PHOSPHATASE"/>
    <property type="match status" value="1"/>
</dbReference>
<dbReference type="EMBL" id="JBHRYC010000023">
    <property type="protein sequence ID" value="MFC3636225.1"/>
    <property type="molecule type" value="Genomic_DNA"/>
</dbReference>
<evidence type="ECO:0000256" key="1">
    <source>
        <dbReference type="ARBA" id="ARBA00005199"/>
    </source>
</evidence>
<comment type="catalytic activity">
    <reaction evidence="4">
        <text>alpha,alpha-trehalose 6-phosphate + H2O = alpha,alpha-trehalose + phosphate</text>
        <dbReference type="Rhea" id="RHEA:23420"/>
        <dbReference type="ChEBI" id="CHEBI:15377"/>
        <dbReference type="ChEBI" id="CHEBI:16551"/>
        <dbReference type="ChEBI" id="CHEBI:43474"/>
        <dbReference type="ChEBI" id="CHEBI:58429"/>
        <dbReference type="EC" id="3.1.3.12"/>
    </reaction>
</comment>
<evidence type="ECO:0000313" key="6">
    <source>
        <dbReference type="Proteomes" id="UP001595704"/>
    </source>
</evidence>
<dbReference type="GO" id="GO:0004805">
    <property type="term" value="F:trehalose-phosphatase activity"/>
    <property type="evidence" value="ECO:0007669"/>
    <property type="project" value="UniProtKB-EC"/>
</dbReference>
<reference evidence="6" key="1">
    <citation type="journal article" date="2019" name="Int. J. Syst. Evol. Microbiol.">
        <title>The Global Catalogue of Microorganisms (GCM) 10K type strain sequencing project: providing services to taxonomists for standard genome sequencing and annotation.</title>
        <authorList>
            <consortium name="The Broad Institute Genomics Platform"/>
            <consortium name="The Broad Institute Genome Sequencing Center for Infectious Disease"/>
            <person name="Wu L."/>
            <person name="Ma J."/>
        </authorList>
    </citation>
    <scope>NUCLEOTIDE SEQUENCE [LARGE SCALE GENOMIC DNA]</scope>
    <source>
        <strain evidence="6">KCTC 42282</strain>
    </source>
</reference>
<keyword evidence="4" id="KW-0460">Magnesium</keyword>
<comment type="function">
    <text evidence="4">Removes the phosphate from trehalose 6-phosphate to produce free trehalose.</text>
</comment>
<dbReference type="InterPro" id="IPR044651">
    <property type="entry name" value="OTSB-like"/>
</dbReference>
<dbReference type="EC" id="3.1.3.12" evidence="4"/>
<dbReference type="InterPro" id="IPR006379">
    <property type="entry name" value="HAD-SF_hydro_IIB"/>
</dbReference>
<dbReference type="InterPro" id="IPR003337">
    <property type="entry name" value="Trehalose_PPase"/>
</dbReference>
<comment type="similarity">
    <text evidence="2 4">Belongs to the trehalose phosphatase family.</text>
</comment>
<dbReference type="Pfam" id="PF02358">
    <property type="entry name" value="Trehalose_PPase"/>
    <property type="match status" value="1"/>
</dbReference>
<keyword evidence="6" id="KW-1185">Reference proteome</keyword>
<dbReference type="Proteomes" id="UP001595704">
    <property type="component" value="Unassembled WGS sequence"/>
</dbReference>
<accession>A0ABV7UC36</accession>
<keyword evidence="3 4" id="KW-0378">Hydrolase</keyword>
<dbReference type="SUPFAM" id="SSF56784">
    <property type="entry name" value="HAD-like"/>
    <property type="match status" value="1"/>
</dbReference>
<organism evidence="5 6">
    <name type="scientific">Camelimonas fluminis</name>
    <dbReference type="NCBI Taxonomy" id="1576911"/>
    <lineage>
        <taxon>Bacteria</taxon>
        <taxon>Pseudomonadati</taxon>
        <taxon>Pseudomonadota</taxon>
        <taxon>Alphaproteobacteria</taxon>
        <taxon>Hyphomicrobiales</taxon>
        <taxon>Chelatococcaceae</taxon>
        <taxon>Camelimonas</taxon>
    </lineage>
</organism>
<dbReference type="NCBIfam" id="TIGR00685">
    <property type="entry name" value="T6PP"/>
    <property type="match status" value="1"/>
</dbReference>